<gene>
    <name evidence="1" type="ORF">L0668_11810</name>
</gene>
<reference evidence="1 2" key="1">
    <citation type="submission" date="2022-01" db="EMBL/GenBank/DDBJ databases">
        <title>Paraglaciecola sp. G1-23.</title>
        <authorList>
            <person name="Jin M.S."/>
            <person name="Han D.M."/>
            <person name="Kim H.M."/>
            <person name="Jeon C.O."/>
        </authorList>
    </citation>
    <scope>NUCLEOTIDE SEQUENCE [LARGE SCALE GENOMIC DNA]</scope>
    <source>
        <strain evidence="1 2">G1-23</strain>
    </source>
</reference>
<dbReference type="Proteomes" id="UP001521137">
    <property type="component" value="Unassembled WGS sequence"/>
</dbReference>
<keyword evidence="2" id="KW-1185">Reference proteome</keyword>
<proteinExistence type="predicted"/>
<accession>A0ABS9D775</accession>
<protein>
    <submittedName>
        <fullName evidence="1">Uncharacterized protein</fullName>
    </submittedName>
</protein>
<evidence type="ECO:0000313" key="1">
    <source>
        <dbReference type="EMBL" id="MCF2948796.1"/>
    </source>
</evidence>
<dbReference type="EMBL" id="JAKGAS010000006">
    <property type="protein sequence ID" value="MCF2948796.1"/>
    <property type="molecule type" value="Genomic_DNA"/>
</dbReference>
<evidence type="ECO:0000313" key="2">
    <source>
        <dbReference type="Proteomes" id="UP001521137"/>
    </source>
</evidence>
<sequence>MKRKLIRRIKSRISSCLKYKCSKCKRQSFDACQITYDSICRSKQFGQRCHQQRLARQQKMNPRQLKNLRKRQRILGLIGSKYGRICKIKLKPASAILIK</sequence>
<comment type="caution">
    <text evidence="1">The sequence shown here is derived from an EMBL/GenBank/DDBJ whole genome shotgun (WGS) entry which is preliminary data.</text>
</comment>
<dbReference type="RefSeq" id="WP_235312819.1">
    <property type="nucleotide sequence ID" value="NZ_JAKGAS010000006.1"/>
</dbReference>
<organism evidence="1 2">
    <name type="scientific">Paraglaciecola algarum</name>
    <dbReference type="NCBI Taxonomy" id="3050085"/>
    <lineage>
        <taxon>Bacteria</taxon>
        <taxon>Pseudomonadati</taxon>
        <taxon>Pseudomonadota</taxon>
        <taxon>Gammaproteobacteria</taxon>
        <taxon>Alteromonadales</taxon>
        <taxon>Alteromonadaceae</taxon>
        <taxon>Paraglaciecola</taxon>
    </lineage>
</organism>
<name>A0ABS9D775_9ALTE</name>